<dbReference type="EMBL" id="JAHWXH010000001">
    <property type="protein sequence ID" value="MDS0244369.1"/>
    <property type="molecule type" value="Genomic_DNA"/>
</dbReference>
<dbReference type="Pfam" id="PF18565">
    <property type="entry name" value="Glyco_hydro2_C5"/>
    <property type="match status" value="1"/>
</dbReference>
<dbReference type="GO" id="GO:0005975">
    <property type="term" value="P:carbohydrate metabolic process"/>
    <property type="evidence" value="ECO:0007669"/>
    <property type="project" value="UniProtKB-ARBA"/>
</dbReference>
<dbReference type="AlphaFoldDB" id="A0AAJ2HH94"/>
<dbReference type="RefSeq" id="WP_310890448.1">
    <property type="nucleotide sequence ID" value="NZ_BAAAGR010000001.1"/>
</dbReference>
<dbReference type="InterPro" id="IPR013783">
    <property type="entry name" value="Ig-like_fold"/>
</dbReference>
<evidence type="ECO:0000256" key="1">
    <source>
        <dbReference type="ARBA" id="ARBA00007401"/>
    </source>
</evidence>
<evidence type="ECO:0000256" key="2">
    <source>
        <dbReference type="ARBA" id="ARBA00022801"/>
    </source>
</evidence>
<evidence type="ECO:0000256" key="3">
    <source>
        <dbReference type="ARBA" id="ARBA00023295"/>
    </source>
</evidence>
<gene>
    <name evidence="6" type="ORF">KZC50_01940</name>
</gene>
<keyword evidence="3" id="KW-0326">Glycosidase</keyword>
<protein>
    <recommendedName>
        <fullName evidence="5">Glycoside hydrolase family 2 domain-containing protein</fullName>
    </recommendedName>
</protein>
<organism evidence="6 7">
    <name type="scientific">Microbacterium aurantiacum</name>
    <dbReference type="NCBI Taxonomy" id="162393"/>
    <lineage>
        <taxon>Bacteria</taxon>
        <taxon>Bacillati</taxon>
        <taxon>Actinomycetota</taxon>
        <taxon>Actinomycetes</taxon>
        <taxon>Micrococcales</taxon>
        <taxon>Microbacteriaceae</taxon>
        <taxon>Microbacterium</taxon>
    </lineage>
</organism>
<comment type="similarity">
    <text evidence="1">Belongs to the glycosyl hydrolase 2 family.</text>
</comment>
<dbReference type="Proteomes" id="UP001183582">
    <property type="component" value="Unassembled WGS sequence"/>
</dbReference>
<comment type="caution">
    <text evidence="6">The sequence shown here is derived from an EMBL/GenBank/DDBJ whole genome shotgun (WGS) entry which is preliminary data.</text>
</comment>
<accession>A0AAJ2HH94</accession>
<evidence type="ECO:0000313" key="7">
    <source>
        <dbReference type="Proteomes" id="UP001183582"/>
    </source>
</evidence>
<dbReference type="InterPro" id="IPR040605">
    <property type="entry name" value="Glyco_hydro2_dom5"/>
</dbReference>
<dbReference type="GO" id="GO:0016798">
    <property type="term" value="F:hydrolase activity, acting on glycosyl bonds"/>
    <property type="evidence" value="ECO:0007669"/>
    <property type="project" value="UniProtKB-KW"/>
</dbReference>
<feature type="domain" description="Glycoside hydrolase family 2" evidence="5">
    <location>
        <begin position="6"/>
        <end position="62"/>
    </location>
</feature>
<dbReference type="GeneID" id="301456949"/>
<dbReference type="Gene3D" id="2.60.40.10">
    <property type="entry name" value="Immunoglobulins"/>
    <property type="match status" value="1"/>
</dbReference>
<reference evidence="6 7" key="1">
    <citation type="submission" date="2021-06" db="EMBL/GenBank/DDBJ databases">
        <title>Genome-based taxonomic framework of Microbacterium strains isolated from marine environment, the description of four new species and reclassification of four preexisting species.</title>
        <authorList>
            <person name="Lee S.D."/>
            <person name="Kim S.-M."/>
            <person name="Byeon Y.-S."/>
            <person name="Yang H.L."/>
            <person name="Kim I.S."/>
        </authorList>
    </citation>
    <scope>NUCLEOTIDE SEQUENCE [LARGE SCALE GENOMIC DNA]</scope>
    <source>
        <strain evidence="6 7">KACC 20514</strain>
    </source>
</reference>
<evidence type="ECO:0000313" key="6">
    <source>
        <dbReference type="EMBL" id="MDS0244369.1"/>
    </source>
</evidence>
<name>A0AAJ2HH94_9MICO</name>
<feature type="region of interest" description="Disordered" evidence="4">
    <location>
        <begin position="1"/>
        <end position="27"/>
    </location>
</feature>
<sequence length="65" mass="6652">MRSRIGPGEIAGLGTGRARTEESFAGPSCTTFDGRALAVIRRTGDGPLTVRVSADGHAPVEVSLA</sequence>
<evidence type="ECO:0000259" key="5">
    <source>
        <dbReference type="Pfam" id="PF18565"/>
    </source>
</evidence>
<evidence type="ECO:0000256" key="4">
    <source>
        <dbReference type="SAM" id="MobiDB-lite"/>
    </source>
</evidence>
<proteinExistence type="inferred from homology"/>
<keyword evidence="2" id="KW-0378">Hydrolase</keyword>